<keyword evidence="4" id="KW-0238">DNA-binding</keyword>
<keyword evidence="3" id="KW-0862">Zinc</keyword>
<evidence type="ECO:0000256" key="2">
    <source>
        <dbReference type="ARBA" id="ARBA00022771"/>
    </source>
</evidence>
<dbReference type="Pfam" id="PF05485">
    <property type="entry name" value="THAP"/>
    <property type="match status" value="1"/>
</dbReference>
<organism evidence="6 7">
    <name type="scientific">Labeo rohita</name>
    <name type="common">Indian major carp</name>
    <name type="synonym">Cyprinus rohita</name>
    <dbReference type="NCBI Taxonomy" id="84645"/>
    <lineage>
        <taxon>Eukaryota</taxon>
        <taxon>Metazoa</taxon>
        <taxon>Chordata</taxon>
        <taxon>Craniata</taxon>
        <taxon>Vertebrata</taxon>
        <taxon>Euteleostomi</taxon>
        <taxon>Actinopterygii</taxon>
        <taxon>Neopterygii</taxon>
        <taxon>Teleostei</taxon>
        <taxon>Ostariophysi</taxon>
        <taxon>Cypriniformes</taxon>
        <taxon>Cyprinidae</taxon>
        <taxon>Labeoninae</taxon>
        <taxon>Labeonini</taxon>
        <taxon>Labeo</taxon>
    </lineage>
</organism>
<dbReference type="InterPro" id="IPR006612">
    <property type="entry name" value="THAP_Znf"/>
</dbReference>
<evidence type="ECO:0000259" key="5">
    <source>
        <dbReference type="Pfam" id="PF05485"/>
    </source>
</evidence>
<dbReference type="Proteomes" id="UP000830375">
    <property type="component" value="Unassembled WGS sequence"/>
</dbReference>
<sequence length="72" mass="8765">MISYCHVLGCTDRSDWEKKHLEYYRLTKVKEKSAKTCLRNKRRLWLAKLNQDFQGRNLDNIRVCSYHFRSGR</sequence>
<feature type="domain" description="THAP-type" evidence="5">
    <location>
        <begin position="5"/>
        <end position="69"/>
    </location>
</feature>
<keyword evidence="1" id="KW-0479">Metal-binding</keyword>
<gene>
    <name evidence="6" type="ORF">H4Q32_029369</name>
</gene>
<keyword evidence="2" id="KW-0863">Zinc-finger</keyword>
<dbReference type="SUPFAM" id="SSF57716">
    <property type="entry name" value="Glucocorticoid receptor-like (DNA-binding domain)"/>
    <property type="match status" value="1"/>
</dbReference>
<evidence type="ECO:0000256" key="4">
    <source>
        <dbReference type="ARBA" id="ARBA00023125"/>
    </source>
</evidence>
<reference evidence="6 7" key="1">
    <citation type="submission" date="2022-01" db="EMBL/GenBank/DDBJ databases">
        <title>A high-quality chromosome-level genome assembly of rohu carp, Labeo rohita.</title>
        <authorList>
            <person name="Arick M.A. II"/>
            <person name="Hsu C.-Y."/>
            <person name="Magbanua Z."/>
            <person name="Pechanova O."/>
            <person name="Grover C."/>
            <person name="Miller E."/>
            <person name="Thrash A."/>
            <person name="Ezzel L."/>
            <person name="Alam S."/>
            <person name="Benzie J."/>
            <person name="Hamilton M."/>
            <person name="Karsi A."/>
            <person name="Lawrence M.L."/>
            <person name="Peterson D.G."/>
        </authorList>
    </citation>
    <scope>NUCLEOTIDE SEQUENCE [LARGE SCALE GENOMIC DNA]</scope>
    <source>
        <strain evidence="7">BAU-BD-2019</strain>
        <tissue evidence="6">Blood</tissue>
    </source>
</reference>
<dbReference type="EMBL" id="JACTAM010000003">
    <property type="protein sequence ID" value="KAI2667027.1"/>
    <property type="molecule type" value="Genomic_DNA"/>
</dbReference>
<evidence type="ECO:0000313" key="7">
    <source>
        <dbReference type="Proteomes" id="UP000830375"/>
    </source>
</evidence>
<comment type="caution">
    <text evidence="6">The sequence shown here is derived from an EMBL/GenBank/DDBJ whole genome shotgun (WGS) entry which is preliminary data.</text>
</comment>
<keyword evidence="7" id="KW-1185">Reference proteome</keyword>
<accession>A0ABQ8MW10</accession>
<proteinExistence type="predicted"/>
<evidence type="ECO:0000256" key="1">
    <source>
        <dbReference type="ARBA" id="ARBA00022723"/>
    </source>
</evidence>
<name>A0ABQ8MW10_LABRO</name>
<evidence type="ECO:0000313" key="6">
    <source>
        <dbReference type="EMBL" id="KAI2667027.1"/>
    </source>
</evidence>
<evidence type="ECO:0000256" key="3">
    <source>
        <dbReference type="ARBA" id="ARBA00022833"/>
    </source>
</evidence>
<protein>
    <submittedName>
        <fullName evidence="6">THAP domain-containing protein 11</fullName>
    </submittedName>
</protein>